<keyword evidence="1" id="KW-0167">Capsid protein</keyword>
<name>A0A9X8N4X4_9ACTN</name>
<evidence type="ECO:0000313" key="2">
    <source>
        <dbReference type="Proteomes" id="UP000184388"/>
    </source>
</evidence>
<organism evidence="1 2">
    <name type="scientific">Streptomyces yunnanensis</name>
    <dbReference type="NCBI Taxonomy" id="156453"/>
    <lineage>
        <taxon>Bacteria</taxon>
        <taxon>Bacillati</taxon>
        <taxon>Actinomycetota</taxon>
        <taxon>Actinomycetes</taxon>
        <taxon>Kitasatosporales</taxon>
        <taxon>Streptomycetaceae</taxon>
        <taxon>Streptomyces</taxon>
    </lineage>
</organism>
<dbReference type="AlphaFoldDB" id="A0A9X8N4X4"/>
<keyword evidence="1" id="KW-0946">Virion</keyword>
<evidence type="ECO:0000313" key="1">
    <source>
        <dbReference type="EMBL" id="SHM99669.1"/>
    </source>
</evidence>
<dbReference type="Proteomes" id="UP000184388">
    <property type="component" value="Unassembled WGS sequence"/>
</dbReference>
<reference evidence="2" key="1">
    <citation type="submission" date="2016-11" db="EMBL/GenBank/DDBJ databases">
        <authorList>
            <person name="Jaros S."/>
            <person name="Januszkiewicz K."/>
            <person name="Wedrychowicz H."/>
        </authorList>
    </citation>
    <scope>NUCLEOTIDE SEQUENCE [LARGE SCALE GENOMIC DNA]</scope>
    <source>
        <strain evidence="2">CGMCC 4.3555</strain>
    </source>
</reference>
<accession>A0A9X8N4X4</accession>
<protein>
    <submittedName>
        <fullName evidence="1">P22 coat protein-gene protein 5</fullName>
    </submittedName>
</protein>
<gene>
    <name evidence="1" type="ORF">SAMN05216268_11799</name>
</gene>
<sequence length="327" mass="34879">MSNDFYPTGGDVSPGGIAVSNIIAKTSLEVLKRKIVLGNLVTRDAETDFVPGVGSTVNVRVPTKLKAHDVDRGGDMPQDSLDEKVIPVTLDVHGVSQVATNSWDVTLDIKDYVKQVVGPQTEAVAQRIEDRIATEFNTVINSDGTGKDGQGQTLAKALEFDTSKPFHQILIEADQVLGEADVPLENRVLVVNPAFRAWILSDPMMVEDRSTGDPSLIQNGGSRLATNYMGKRFGYDVFLSTAVQGACAFVKEAFTLANVAPGSHAGVGADGRQSQDGYAIRWAKAWDPKKAADVSHLDAFCGAVIMDAKRCIGIKVKSAAPTPPKGS</sequence>
<proteinExistence type="predicted"/>
<comment type="caution">
    <text evidence="1">The sequence shown here is derived from an EMBL/GenBank/DDBJ whole genome shotgun (WGS) entry which is preliminary data.</text>
</comment>
<dbReference type="RefSeq" id="WP_073447705.1">
    <property type="nucleotide sequence ID" value="NZ_FRBK01000017.1"/>
</dbReference>
<dbReference type="EMBL" id="FRBK01000017">
    <property type="protein sequence ID" value="SHM99669.1"/>
    <property type="molecule type" value="Genomic_DNA"/>
</dbReference>